<sequence length="379" mass="40772">MGVPPAGRRPTPALSIRTHTGTGTDIGRGMHIKDLAADRSAEGLPDLFTVVLAKDRAAVAANELLHRVVARQYLVRLLRAVRRLRTERPAAPQLTAVAALLDAADLDTAFDWATRPDVTGWIWRSGMSGADPAELLDQLGRCLAGEPAGAAASVPLGRHPAVPVITPGTSARSAQLFDWASEGDERPLALDPVRAAAFAARVRAAAEVLGRLWPEGLDTAATDIRAFAALGGHRGLRPLNFSVHGLRGLVLTSERPAYMLAQTLVHEATHQRFSGILDCVAVVRNPTATHYSPFVDAERPLGHILHGILSFINDVHAARRCLAAETDESESRRIERYVALKTDQLRLAEKNFHEVAEPTAHGERLFEGCRAAIASLSHG</sequence>
<evidence type="ECO:0008006" key="4">
    <source>
        <dbReference type="Google" id="ProtNLM"/>
    </source>
</evidence>
<reference evidence="2" key="1">
    <citation type="journal article" date="2014" name="Int. J. Syst. Evol. Microbiol.">
        <title>Complete genome sequence of Corynebacterium casei LMG S-19264T (=DSM 44701T), isolated from a smear-ripened cheese.</title>
        <authorList>
            <consortium name="US DOE Joint Genome Institute (JGI-PGF)"/>
            <person name="Walter F."/>
            <person name="Albersmeier A."/>
            <person name="Kalinowski J."/>
            <person name="Ruckert C."/>
        </authorList>
    </citation>
    <scope>NUCLEOTIDE SEQUENCE</scope>
    <source>
        <strain evidence="2">JCM 4988</strain>
    </source>
</reference>
<keyword evidence="3" id="KW-1185">Reference proteome</keyword>
<feature type="region of interest" description="Disordered" evidence="1">
    <location>
        <begin position="1"/>
        <end position="20"/>
    </location>
</feature>
<evidence type="ECO:0000313" key="2">
    <source>
        <dbReference type="EMBL" id="GGZ39527.1"/>
    </source>
</evidence>
<evidence type="ECO:0000313" key="3">
    <source>
        <dbReference type="Proteomes" id="UP000630936"/>
    </source>
</evidence>
<dbReference type="NCBIfam" id="TIGR04267">
    <property type="entry name" value="mod_HExxH"/>
    <property type="match status" value="1"/>
</dbReference>
<gene>
    <name evidence="2" type="ORF">GCM10010387_37230</name>
</gene>
<protein>
    <recommendedName>
        <fullName evidence="4">HEXXH motif domain-containing protein</fullName>
    </recommendedName>
</protein>
<proteinExistence type="predicted"/>
<organism evidence="2 3">
    <name type="scientific">Streptomyces inusitatus</name>
    <dbReference type="NCBI Taxonomy" id="68221"/>
    <lineage>
        <taxon>Bacteria</taxon>
        <taxon>Bacillati</taxon>
        <taxon>Actinomycetota</taxon>
        <taxon>Actinomycetes</taxon>
        <taxon>Kitasatosporales</taxon>
        <taxon>Streptomycetaceae</taxon>
        <taxon>Streptomyces</taxon>
    </lineage>
</organism>
<dbReference type="Proteomes" id="UP000630936">
    <property type="component" value="Unassembled WGS sequence"/>
</dbReference>
<accession>A0A918UXA8</accession>
<evidence type="ECO:0000256" key="1">
    <source>
        <dbReference type="SAM" id="MobiDB-lite"/>
    </source>
</evidence>
<reference evidence="2" key="2">
    <citation type="submission" date="2020-09" db="EMBL/GenBank/DDBJ databases">
        <authorList>
            <person name="Sun Q."/>
            <person name="Ohkuma M."/>
        </authorList>
    </citation>
    <scope>NUCLEOTIDE SEQUENCE</scope>
    <source>
        <strain evidence="2">JCM 4988</strain>
    </source>
</reference>
<dbReference type="InterPro" id="IPR026337">
    <property type="entry name" value="AKG_HExxH"/>
</dbReference>
<dbReference type="EMBL" id="BMWG01000011">
    <property type="protein sequence ID" value="GGZ39527.1"/>
    <property type="molecule type" value="Genomic_DNA"/>
</dbReference>
<comment type="caution">
    <text evidence="2">The sequence shown here is derived from an EMBL/GenBank/DDBJ whole genome shotgun (WGS) entry which is preliminary data.</text>
</comment>
<name>A0A918UXA8_9ACTN</name>
<dbReference type="AlphaFoldDB" id="A0A918UXA8"/>